<gene>
    <name evidence="2" type="primary">tagC</name>
    <name evidence="2" type="ORF">NCTC4824_03837</name>
</gene>
<protein>
    <submittedName>
        <fullName evidence="2">Polyglycerol phosphate assembly and export protein (Teichoic acid biosynthesis)</fullName>
    </submittedName>
</protein>
<accession>A0A2X4WJ90</accession>
<keyword evidence="3" id="KW-1185">Reference proteome</keyword>
<evidence type="ECO:0000313" key="2">
    <source>
        <dbReference type="EMBL" id="SQI62959.1"/>
    </source>
</evidence>
<dbReference type="EMBL" id="LS483476">
    <property type="protein sequence ID" value="SQI62959.1"/>
    <property type="molecule type" value="Genomic_DNA"/>
</dbReference>
<evidence type="ECO:0000259" key="1">
    <source>
        <dbReference type="Pfam" id="PF21311"/>
    </source>
</evidence>
<dbReference type="RefSeq" id="WP_066144187.1">
    <property type="nucleotide sequence ID" value="NZ_CBCSGM010000004.1"/>
</dbReference>
<dbReference type="STRING" id="1348624.GCA_001591545_03097"/>
<name>A0A2X4WJ90_LEDLE</name>
<sequence>MNSFSNSRKNNYGIKFTVLIVIICLSIMPVKVSAALKMERSKMFDISAPASELFREKSLKNDTVLQSIAFDHVNRHVYIAQLMSGGQQLPDENNPVSGAKRAIDGDIALTQLDMQGNILGHMFLKGFGHGVSIGVEIEGSTPYIWMEVDAVAEGKNGWGTKLTRFPFKQGSHLSSNSPRLDKYELISDADRTTVNIDMAYGLLTMRYRISGQYRLATYSLQQVKKHNYSAISDIAQPKMGIFQGFASYGRYIYLLEGAPYGTKGSVKPIGNTYITVVDLITGKVINKKQITAGSDLSFREPEGMGVYIPNPDAPEKARLYFGFASTISEANKSKLVSIYGFEDFTS</sequence>
<dbReference type="KEGG" id="blen:NCTC4824_03837"/>
<dbReference type="Pfam" id="PF21311">
    <property type="entry name" value="Phage_RBD_prop"/>
    <property type="match status" value="1"/>
</dbReference>
<proteinExistence type="predicted"/>
<dbReference type="InterPro" id="IPR048799">
    <property type="entry name" value="P68_RBP_TagC-like_beta-prop"/>
</dbReference>
<organism evidence="2 3">
    <name type="scientific">Lederbergia lenta</name>
    <name type="common">Bacillus lentus</name>
    <dbReference type="NCBI Taxonomy" id="1467"/>
    <lineage>
        <taxon>Bacteria</taxon>
        <taxon>Bacillati</taxon>
        <taxon>Bacillota</taxon>
        <taxon>Bacilli</taxon>
        <taxon>Bacillales</taxon>
        <taxon>Bacillaceae</taxon>
        <taxon>Lederbergia</taxon>
    </lineage>
</organism>
<feature type="domain" description="P68 RBP/TagC-like beta-propeller" evidence="1">
    <location>
        <begin position="64"/>
        <end position="325"/>
    </location>
</feature>
<reference evidence="2 3" key="1">
    <citation type="submission" date="2018-06" db="EMBL/GenBank/DDBJ databases">
        <authorList>
            <consortium name="Pathogen Informatics"/>
            <person name="Doyle S."/>
        </authorList>
    </citation>
    <scope>NUCLEOTIDE SEQUENCE [LARGE SCALE GENOMIC DNA]</scope>
    <source>
        <strain evidence="2 3">NCTC4824</strain>
    </source>
</reference>
<dbReference type="AlphaFoldDB" id="A0A2X4WJ90"/>
<dbReference type="Proteomes" id="UP000249134">
    <property type="component" value="Chromosome 1"/>
</dbReference>
<evidence type="ECO:0000313" key="3">
    <source>
        <dbReference type="Proteomes" id="UP000249134"/>
    </source>
</evidence>